<organism evidence="1">
    <name type="scientific">Anguilla anguilla</name>
    <name type="common">European freshwater eel</name>
    <name type="synonym">Muraena anguilla</name>
    <dbReference type="NCBI Taxonomy" id="7936"/>
    <lineage>
        <taxon>Eukaryota</taxon>
        <taxon>Metazoa</taxon>
        <taxon>Chordata</taxon>
        <taxon>Craniata</taxon>
        <taxon>Vertebrata</taxon>
        <taxon>Euteleostomi</taxon>
        <taxon>Actinopterygii</taxon>
        <taxon>Neopterygii</taxon>
        <taxon>Teleostei</taxon>
        <taxon>Anguilliformes</taxon>
        <taxon>Anguillidae</taxon>
        <taxon>Anguilla</taxon>
    </lineage>
</organism>
<protein>
    <submittedName>
        <fullName evidence="1">Uncharacterized protein</fullName>
    </submittedName>
</protein>
<accession>A0A0E9TR63</accession>
<reference evidence="1" key="2">
    <citation type="journal article" date="2015" name="Fish Shellfish Immunol.">
        <title>Early steps in the European eel (Anguilla anguilla)-Vibrio vulnificus interaction in the gills: Role of the RtxA13 toxin.</title>
        <authorList>
            <person name="Callol A."/>
            <person name="Pajuelo D."/>
            <person name="Ebbesson L."/>
            <person name="Teles M."/>
            <person name="MacKenzie S."/>
            <person name="Amaro C."/>
        </authorList>
    </citation>
    <scope>NUCLEOTIDE SEQUENCE</scope>
</reference>
<dbReference type="AlphaFoldDB" id="A0A0E9TR63"/>
<evidence type="ECO:0000313" key="1">
    <source>
        <dbReference type="EMBL" id="JAH56214.1"/>
    </source>
</evidence>
<proteinExistence type="predicted"/>
<sequence>MCVLLIFISSHQFWFQENCKTFYPFLHLKMRTKIFRPTFSENICEVPTC</sequence>
<dbReference type="EMBL" id="GBXM01052363">
    <property type="protein sequence ID" value="JAH56214.1"/>
    <property type="molecule type" value="Transcribed_RNA"/>
</dbReference>
<reference evidence="1" key="1">
    <citation type="submission" date="2014-11" db="EMBL/GenBank/DDBJ databases">
        <authorList>
            <person name="Amaro Gonzalez C."/>
        </authorList>
    </citation>
    <scope>NUCLEOTIDE SEQUENCE</scope>
</reference>
<name>A0A0E9TR63_ANGAN</name>